<dbReference type="InterPro" id="IPR018062">
    <property type="entry name" value="HTH_AraC-typ_CS"/>
</dbReference>
<reference evidence="8" key="1">
    <citation type="submission" date="2016-10" db="EMBL/GenBank/DDBJ databases">
        <authorList>
            <person name="Varghese N."/>
            <person name="Submissions S."/>
        </authorList>
    </citation>
    <scope>NUCLEOTIDE SEQUENCE [LARGE SCALE GENOMIC DNA]</scope>
    <source>
        <strain evidence="8">CECT 8338</strain>
    </source>
</reference>
<evidence type="ECO:0000256" key="1">
    <source>
        <dbReference type="ARBA" id="ARBA00004496"/>
    </source>
</evidence>
<dbReference type="GO" id="GO:0009893">
    <property type="term" value="P:positive regulation of metabolic process"/>
    <property type="evidence" value="ECO:0007669"/>
    <property type="project" value="UniProtKB-ARBA"/>
</dbReference>
<dbReference type="Pfam" id="PF12833">
    <property type="entry name" value="HTH_18"/>
    <property type="match status" value="1"/>
</dbReference>
<evidence type="ECO:0000256" key="5">
    <source>
        <dbReference type="ARBA" id="ARBA00037345"/>
    </source>
</evidence>
<dbReference type="SUPFAM" id="SSF46689">
    <property type="entry name" value="Homeodomain-like"/>
    <property type="match status" value="1"/>
</dbReference>
<accession>A0A1H2DWR7</accession>
<dbReference type="PROSITE" id="PS01124">
    <property type="entry name" value="HTH_ARAC_FAMILY_2"/>
    <property type="match status" value="1"/>
</dbReference>
<dbReference type="SMART" id="SM00342">
    <property type="entry name" value="HTH_ARAC"/>
    <property type="match status" value="1"/>
</dbReference>
<evidence type="ECO:0000313" key="8">
    <source>
        <dbReference type="Proteomes" id="UP000243924"/>
    </source>
</evidence>
<evidence type="ECO:0000259" key="6">
    <source>
        <dbReference type="PROSITE" id="PS01124"/>
    </source>
</evidence>
<evidence type="ECO:0000256" key="4">
    <source>
        <dbReference type="ARBA" id="ARBA00023163"/>
    </source>
</evidence>
<keyword evidence="4" id="KW-0804">Transcription</keyword>
<organism evidence="7 8">
    <name type="scientific">Halopseudomonas salegens</name>
    <dbReference type="NCBI Taxonomy" id="1434072"/>
    <lineage>
        <taxon>Bacteria</taxon>
        <taxon>Pseudomonadati</taxon>
        <taxon>Pseudomonadota</taxon>
        <taxon>Gammaproteobacteria</taxon>
        <taxon>Pseudomonadales</taxon>
        <taxon>Pseudomonadaceae</taxon>
        <taxon>Halopseudomonas</taxon>
    </lineage>
</organism>
<proteinExistence type="predicted"/>
<gene>
    <name evidence="7" type="ORF">SAMN05216210_0046</name>
</gene>
<dbReference type="GO" id="GO:0043565">
    <property type="term" value="F:sequence-specific DNA binding"/>
    <property type="evidence" value="ECO:0007669"/>
    <property type="project" value="InterPro"/>
</dbReference>
<comment type="function">
    <text evidence="5">Regulatory protein of the TOL plasmid xyl operons. XylS activates the xylXYZLTEGFJQKIH operon required for the degradation of toluene, m-xylene and p-xylene.</text>
</comment>
<feature type="domain" description="HTH araC/xylS-type" evidence="6">
    <location>
        <begin position="152"/>
        <end position="249"/>
    </location>
</feature>
<dbReference type="OrthoDB" id="5295226at2"/>
<keyword evidence="3 7" id="KW-0238">DNA-binding</keyword>
<dbReference type="PROSITE" id="PS00041">
    <property type="entry name" value="HTH_ARAC_FAMILY_1"/>
    <property type="match status" value="1"/>
</dbReference>
<keyword evidence="8" id="KW-1185">Reference proteome</keyword>
<dbReference type="InterPro" id="IPR018060">
    <property type="entry name" value="HTH_AraC"/>
</dbReference>
<protein>
    <submittedName>
        <fullName evidence="7">AraC-type DNA-binding protein</fullName>
    </submittedName>
</protein>
<evidence type="ECO:0000256" key="2">
    <source>
        <dbReference type="ARBA" id="ARBA00023015"/>
    </source>
</evidence>
<dbReference type="Proteomes" id="UP000243924">
    <property type="component" value="Chromosome I"/>
</dbReference>
<name>A0A1H2DWR7_9GAMM</name>
<dbReference type="EMBL" id="LT629787">
    <property type="protein sequence ID" value="SDT87291.1"/>
    <property type="molecule type" value="Genomic_DNA"/>
</dbReference>
<keyword evidence="2" id="KW-0805">Transcription regulation</keyword>
<dbReference type="InterPro" id="IPR050204">
    <property type="entry name" value="AraC_XylS_family_regulators"/>
</dbReference>
<dbReference type="InterPro" id="IPR009057">
    <property type="entry name" value="Homeodomain-like_sf"/>
</dbReference>
<dbReference type="STRING" id="1434072.SAMN05216210_0046"/>
<dbReference type="RefSeq" id="WP_092383005.1">
    <property type="nucleotide sequence ID" value="NZ_LT629787.1"/>
</dbReference>
<dbReference type="Gene3D" id="1.10.10.60">
    <property type="entry name" value="Homeodomain-like"/>
    <property type="match status" value="1"/>
</dbReference>
<comment type="subcellular location">
    <subcellularLocation>
        <location evidence="1">Cytoplasm</location>
    </subcellularLocation>
</comment>
<sequence>MSYQNHLYVWDDRFLYITSGMASDVTQRHTVTLLVALNDAGFVLGNPNGQSQRYQAALVARHTPRSLDASETALLSLNFDPQSYEHHALTAFLGNQAVRAVILKPGAINPQDMLRIGSGTLDKAALFRLTTELPLAISGYQPVKVPMDMRALHVAQKIKKELPLTSTVADIAAEVGLSPDRLSHLFSDKLGIPIKSYILWARMRRAVELIARGEPLSAIAYDVGFSDSAHLTRTYKQFFGLTPSFVAKAMKIDML</sequence>
<dbReference type="PANTHER" id="PTHR46796">
    <property type="entry name" value="HTH-TYPE TRANSCRIPTIONAL ACTIVATOR RHAS-RELATED"/>
    <property type="match status" value="1"/>
</dbReference>
<evidence type="ECO:0000313" key="7">
    <source>
        <dbReference type="EMBL" id="SDT87291.1"/>
    </source>
</evidence>
<dbReference type="AlphaFoldDB" id="A0A1H2DWR7"/>
<dbReference type="GO" id="GO:0003700">
    <property type="term" value="F:DNA-binding transcription factor activity"/>
    <property type="evidence" value="ECO:0007669"/>
    <property type="project" value="InterPro"/>
</dbReference>
<evidence type="ECO:0000256" key="3">
    <source>
        <dbReference type="ARBA" id="ARBA00023125"/>
    </source>
</evidence>
<dbReference type="GO" id="GO:0005737">
    <property type="term" value="C:cytoplasm"/>
    <property type="evidence" value="ECO:0007669"/>
    <property type="project" value="UniProtKB-SubCell"/>
</dbReference>